<dbReference type="GO" id="GO:0030313">
    <property type="term" value="C:cell envelope"/>
    <property type="evidence" value="ECO:0007669"/>
    <property type="project" value="UniProtKB-SubCell"/>
</dbReference>
<dbReference type="Gene3D" id="3.40.190.10">
    <property type="entry name" value="Periplasmic binding protein-like II"/>
    <property type="match status" value="1"/>
</dbReference>
<evidence type="ECO:0000256" key="2">
    <source>
        <dbReference type="ARBA" id="ARBA00008520"/>
    </source>
</evidence>
<keyword evidence="3" id="KW-0813">Transport</keyword>
<dbReference type="EMBL" id="CP010411">
    <property type="protein sequence ID" value="ALE08562.1"/>
    <property type="molecule type" value="Genomic_DNA"/>
</dbReference>
<organism evidence="5 6">
    <name type="scientific">Bifidobacterium longum subsp. infantis</name>
    <dbReference type="NCBI Taxonomy" id="1682"/>
    <lineage>
        <taxon>Bacteria</taxon>
        <taxon>Bacillati</taxon>
        <taxon>Actinomycetota</taxon>
        <taxon>Actinomycetes</taxon>
        <taxon>Bifidobacteriales</taxon>
        <taxon>Bifidobacteriaceae</taxon>
        <taxon>Bifidobacterium</taxon>
    </lineage>
</organism>
<accession>A0A0M4MD77</accession>
<dbReference type="PANTHER" id="PTHR43649">
    <property type="entry name" value="ARABINOSE-BINDING PROTEIN-RELATED"/>
    <property type="match status" value="1"/>
</dbReference>
<dbReference type="PANTHER" id="PTHR43649:SF31">
    <property type="entry name" value="SN-GLYCEROL-3-PHOSPHATE-BINDING PERIPLASMIC PROTEIN UGPB"/>
    <property type="match status" value="1"/>
</dbReference>
<comment type="subcellular location">
    <subcellularLocation>
        <location evidence="1">Cell envelope</location>
    </subcellularLocation>
</comment>
<dbReference type="SUPFAM" id="SSF53850">
    <property type="entry name" value="Periplasmic binding protein-like II"/>
    <property type="match status" value="1"/>
</dbReference>
<evidence type="ECO:0000256" key="3">
    <source>
        <dbReference type="ARBA" id="ARBA00022448"/>
    </source>
</evidence>
<dbReference type="AlphaFoldDB" id="A0A0M4MD77"/>
<sequence>MTLHGNMRAKAVLTALMAGVLALSGCGSTNAAGDGGQSDKIVSDIKGNVEITFWHGMTGNQEKTLQSLTDTFMKQNPNIKVTLQNQSSYSDLQQKLTATMQSPKDLPTITQAYPSWLVDAISDGQVVDLDPYITSKDDNLAFDNWDDVLPGLRDGVKIDGKTYGMPFNKSTEVLWYNKTMLNELGLKVPTTYDELAETSKKIESAKGIPGAGFDSLSNYYITYMKNEGVTFGKGLDVAGEKSAKAFDYYDKGVKDGYFHIAGTDKYMSGPFSNQKVAMYVGSNAGESFVKKGAEGKFEYGVAPYPAKHTMQQGTDIYMFSSASPEQRTAAYLYEKFLTSKDSQIEWAIGTGYIPVRKSAIADAKYANSGSAIAPILADATKNLFTIPLTPGMQQASDDVQKSLENVLSGAGDVKSSLSTLKPTFDSDWEQ</sequence>
<evidence type="ECO:0000313" key="5">
    <source>
        <dbReference type="EMBL" id="ALE08562.1"/>
    </source>
</evidence>
<dbReference type="CDD" id="cd14748">
    <property type="entry name" value="PBP2_UgpB"/>
    <property type="match status" value="1"/>
</dbReference>
<dbReference type="Pfam" id="PF13416">
    <property type="entry name" value="SBP_bac_8"/>
    <property type="match status" value="1"/>
</dbReference>
<keyword evidence="4" id="KW-0732">Signal</keyword>
<gene>
    <name evidence="5" type="ORF">RY67_499</name>
</gene>
<reference evidence="5 6" key="1">
    <citation type="submission" date="2014-12" db="EMBL/GenBank/DDBJ databases">
        <title>Complete genome sequence of Bifidobacterium longum subsp. infantis BT1.</title>
        <authorList>
            <person name="Kim J.F."/>
            <person name="Kwak M.-J."/>
        </authorList>
    </citation>
    <scope>NUCLEOTIDE SEQUENCE [LARGE SCALE GENOMIC DNA]</scope>
    <source>
        <strain evidence="5 6">BT1</strain>
    </source>
</reference>
<dbReference type="Proteomes" id="UP000067206">
    <property type="component" value="Chromosome"/>
</dbReference>
<dbReference type="RefSeq" id="WP_060620215.1">
    <property type="nucleotide sequence ID" value="NZ_CP010411.1"/>
</dbReference>
<evidence type="ECO:0000256" key="4">
    <source>
        <dbReference type="ARBA" id="ARBA00022729"/>
    </source>
</evidence>
<protein>
    <submittedName>
        <fullName evidence="5">ABC transporter substrate binding component</fullName>
    </submittedName>
</protein>
<evidence type="ECO:0000313" key="6">
    <source>
        <dbReference type="Proteomes" id="UP000067206"/>
    </source>
</evidence>
<evidence type="ECO:0000256" key="1">
    <source>
        <dbReference type="ARBA" id="ARBA00004196"/>
    </source>
</evidence>
<dbReference type="PATRIC" id="fig|1682.24.peg.482"/>
<dbReference type="InterPro" id="IPR050490">
    <property type="entry name" value="Bact_solute-bd_prot1"/>
</dbReference>
<comment type="similarity">
    <text evidence="2">Belongs to the bacterial solute-binding protein 1 family.</text>
</comment>
<dbReference type="InterPro" id="IPR006059">
    <property type="entry name" value="SBP"/>
</dbReference>
<name>A0A0M4MD77_BIFLI</name>
<proteinExistence type="inferred from homology"/>